<reference evidence="2 3" key="1">
    <citation type="journal article" date="2010" name="Proc. Natl. Acad. Sci. U.S.A.">
        <title>Giant virus with a remarkable complement of genes infects marine zooplankton.</title>
        <authorList>
            <person name="Fischer M.G."/>
            <person name="Allen M.J."/>
            <person name="Wilson W.H."/>
            <person name="Suttle C.A."/>
        </authorList>
    </citation>
    <scope>NUCLEOTIDE SEQUENCE [LARGE SCALE GENOMIC DNA]</scope>
    <source>
        <strain evidence="2 3">BV-PW1</strain>
    </source>
</reference>
<dbReference type="KEGG" id="vg:9887592"/>
<proteinExistence type="predicted"/>
<evidence type="ECO:0000256" key="1">
    <source>
        <dbReference type="SAM" id="Coils"/>
    </source>
</evidence>
<gene>
    <name evidence="2" type="ORF">crov190</name>
</gene>
<protein>
    <submittedName>
        <fullName evidence="2">Uncharacterized protein</fullName>
    </submittedName>
</protein>
<organism evidence="2 3">
    <name type="scientific">Cafeteria roenbergensis virus (strain BV-PW1)</name>
    <name type="common">CroV</name>
    <dbReference type="NCBI Taxonomy" id="693272"/>
    <lineage>
        <taxon>Viruses</taxon>
        <taxon>Varidnaviria</taxon>
        <taxon>Bamfordvirae</taxon>
        <taxon>Nucleocytoviricota</taxon>
        <taxon>Megaviricetes</taxon>
        <taxon>Imitervirales</taxon>
        <taxon>Mimiviridae</taxon>
        <taxon>Aliimimivirinae</taxon>
        <taxon>Rheavirus</taxon>
        <taxon>Rheavirus sinusmexicani</taxon>
    </lineage>
</organism>
<sequence>MANIIKNEYDDCKLISIQKGNIYNLGGINYKYFLLNNNKIYYTDSKVHDTIFKEEFYSDEKYIQNNYGDIEKSYKIIITNYGKLFHLFRAAPKPGYGYVLSPGEGLPNLYIDYYYNINQYISKTLLNYLVGFCCDLTCYNHRYNKNLTKNELIQQFVDDFNKDTVCSVSKFIERGEIEQQNKEQFEEINKLKTEIINKDVNILELQNKVKSLEANLQSLKQNTEEQITGLKTKLLDNHQKFISIHTNDYLQIRKLKETLEFANFMDGLKDHKTDYLERVKKSVESENNLLSNKQIKQKSDDLIKLKLELDQFKKDLDIKHSLHITKTQELNKNKLELEQDKNNLETEYLNIKKWKKDLENLESKLNNKQTELKKHIKAFNKEKFNFKTKIIKKMGLIKDSDSDDNNSDNNTDDEY</sequence>
<feature type="coiled-coil region" evidence="1">
    <location>
        <begin position="295"/>
        <end position="378"/>
    </location>
</feature>
<organismHost>
    <name type="scientific">Cafeteria roenbergensis</name>
    <name type="common">Marine flagellate</name>
    <dbReference type="NCBI Taxonomy" id="33653"/>
</organismHost>
<dbReference type="GeneID" id="9887592"/>
<evidence type="ECO:0000313" key="3">
    <source>
        <dbReference type="Proteomes" id="UP000029781"/>
    </source>
</evidence>
<dbReference type="RefSeq" id="YP_003969822.1">
    <property type="nucleotide sequence ID" value="NC_014637.1"/>
</dbReference>
<dbReference type="EMBL" id="GU244497">
    <property type="protein sequence ID" value="ADO67223.1"/>
    <property type="molecule type" value="Genomic_DNA"/>
</dbReference>
<dbReference type="Proteomes" id="UP000029781">
    <property type="component" value="Segment"/>
</dbReference>
<name>E3T4W0_CROVB</name>
<keyword evidence="1" id="KW-0175">Coiled coil</keyword>
<accession>E3T4W0</accession>
<feature type="coiled-coil region" evidence="1">
    <location>
        <begin position="174"/>
        <end position="233"/>
    </location>
</feature>
<evidence type="ECO:0000313" key="2">
    <source>
        <dbReference type="EMBL" id="ADO67223.1"/>
    </source>
</evidence>
<keyword evidence="3" id="KW-1185">Reference proteome</keyword>